<dbReference type="AlphaFoldDB" id="A0A2I2KNP6"/>
<evidence type="ECO:0008006" key="3">
    <source>
        <dbReference type="Google" id="ProtNLM"/>
    </source>
</evidence>
<dbReference type="EMBL" id="FZMO01000090">
    <property type="protein sequence ID" value="SNQ47288.1"/>
    <property type="molecule type" value="Genomic_DNA"/>
</dbReference>
<dbReference type="OrthoDB" id="3212229at2"/>
<reference evidence="1 2" key="1">
    <citation type="submission" date="2017-06" db="EMBL/GenBank/DDBJ databases">
        <authorList>
            <person name="Kim H.J."/>
            <person name="Triplett B.A."/>
        </authorList>
    </citation>
    <scope>NUCLEOTIDE SEQUENCE [LARGE SCALE GENOMIC DNA]</scope>
    <source>
        <strain evidence="1">FRACA_ARgP5</strain>
    </source>
</reference>
<evidence type="ECO:0000313" key="2">
    <source>
        <dbReference type="Proteomes" id="UP000234331"/>
    </source>
</evidence>
<dbReference type="Proteomes" id="UP000234331">
    <property type="component" value="Unassembled WGS sequence"/>
</dbReference>
<dbReference type="InterPro" id="IPR016181">
    <property type="entry name" value="Acyl_CoA_acyltransferase"/>
</dbReference>
<organism evidence="1 2">
    <name type="scientific">Frankia canadensis</name>
    <dbReference type="NCBI Taxonomy" id="1836972"/>
    <lineage>
        <taxon>Bacteria</taxon>
        <taxon>Bacillati</taxon>
        <taxon>Actinomycetota</taxon>
        <taxon>Actinomycetes</taxon>
        <taxon>Frankiales</taxon>
        <taxon>Frankiaceae</taxon>
        <taxon>Frankia</taxon>
    </lineage>
</organism>
<accession>A0A2I2KNP6</accession>
<gene>
    <name evidence="1" type="ORF">FRACA_180052</name>
</gene>
<dbReference type="Gene3D" id="3.40.630.30">
    <property type="match status" value="1"/>
</dbReference>
<keyword evidence="2" id="KW-1185">Reference proteome</keyword>
<dbReference type="SUPFAM" id="SSF55729">
    <property type="entry name" value="Acyl-CoA N-acyltransferases (Nat)"/>
    <property type="match status" value="1"/>
</dbReference>
<proteinExistence type="predicted"/>
<sequence>MEIALFVKEIGDHLGLVEASRSDGLANQDLDSIQMLEVAAWLNDHGVFPKVEELQCVRTLQDVHALYLRAAGDVPDGVSVRTESRPGAAGSESASEESVRLIPFPPEAARFLYELSVSDEVGFRWRFRGGVPSFADFERGLSQGVLIHFLAVAPAGEDSDRPLGYVVAYNPDLANGFTYAASLFVPEVMGTGIPAQANKIFFRRIFATWNIRKIYLEIPAFNFDLLRSGAGRLFEIEGTLREHDFWDGKFWDKYIVAIYRP</sequence>
<name>A0A2I2KNP6_9ACTN</name>
<protein>
    <recommendedName>
        <fullName evidence="3">Carrier domain-containing protein</fullName>
    </recommendedName>
</protein>
<dbReference type="RefSeq" id="WP_101831166.1">
    <property type="nucleotide sequence ID" value="NZ_FZMO01000090.1"/>
</dbReference>
<evidence type="ECO:0000313" key="1">
    <source>
        <dbReference type="EMBL" id="SNQ47288.1"/>
    </source>
</evidence>